<keyword evidence="2" id="KW-1185">Reference proteome</keyword>
<dbReference type="AlphaFoldDB" id="A0A1H7KX83"/>
<gene>
    <name evidence="1" type="ORF">SAMN05192542_10488</name>
</gene>
<accession>A0A1H7KX83</accession>
<reference evidence="2" key="1">
    <citation type="submission" date="2016-10" db="EMBL/GenBank/DDBJ databases">
        <authorList>
            <person name="Varghese N."/>
            <person name="Submissions S."/>
        </authorList>
    </citation>
    <scope>NUCLEOTIDE SEQUENCE [LARGE SCALE GENOMIC DNA]</scope>
    <source>
        <strain evidence="2">LMG 26416</strain>
    </source>
</reference>
<proteinExistence type="predicted"/>
<evidence type="ECO:0000313" key="1">
    <source>
        <dbReference type="EMBL" id="SEK91174.1"/>
    </source>
</evidence>
<sequence>MAAKIREFEKDASVVAGRYATITERARADARLDAPESSVK</sequence>
<evidence type="ECO:0000313" key="2">
    <source>
        <dbReference type="Proteomes" id="UP000199120"/>
    </source>
</evidence>
<dbReference type="EMBL" id="FOAJ01000004">
    <property type="protein sequence ID" value="SEK91174.1"/>
    <property type="molecule type" value="Genomic_DNA"/>
</dbReference>
<name>A0A1H7KX83_9BURK</name>
<dbReference type="STRING" id="416943.SAMN05445871_4091"/>
<dbReference type="Proteomes" id="UP000199120">
    <property type="component" value="Unassembled WGS sequence"/>
</dbReference>
<organism evidence="1 2">
    <name type="scientific">Paraburkholderia caballeronis</name>
    <dbReference type="NCBI Taxonomy" id="416943"/>
    <lineage>
        <taxon>Bacteria</taxon>
        <taxon>Pseudomonadati</taxon>
        <taxon>Pseudomonadota</taxon>
        <taxon>Betaproteobacteria</taxon>
        <taxon>Burkholderiales</taxon>
        <taxon>Burkholderiaceae</taxon>
        <taxon>Paraburkholderia</taxon>
    </lineage>
</organism>
<protein>
    <submittedName>
        <fullName evidence="1">Uncharacterized protein</fullName>
    </submittedName>
</protein>